<dbReference type="AlphaFoldDB" id="A0A225W070"/>
<protein>
    <submittedName>
        <fullName evidence="1">Uncharacterized protein</fullName>
    </submittedName>
</protein>
<dbReference type="Proteomes" id="UP000198211">
    <property type="component" value="Unassembled WGS sequence"/>
</dbReference>
<proteinExistence type="predicted"/>
<dbReference type="STRING" id="4795.A0A225W070"/>
<dbReference type="OrthoDB" id="102625at2759"/>
<organism evidence="1 2">
    <name type="scientific">Phytophthora megakarya</name>
    <dbReference type="NCBI Taxonomy" id="4795"/>
    <lineage>
        <taxon>Eukaryota</taxon>
        <taxon>Sar</taxon>
        <taxon>Stramenopiles</taxon>
        <taxon>Oomycota</taxon>
        <taxon>Peronosporomycetes</taxon>
        <taxon>Peronosporales</taxon>
        <taxon>Peronosporaceae</taxon>
        <taxon>Phytophthora</taxon>
    </lineage>
</organism>
<dbReference type="EMBL" id="NBNE01002338">
    <property type="protein sequence ID" value="OWZ10764.1"/>
    <property type="molecule type" value="Genomic_DNA"/>
</dbReference>
<comment type="caution">
    <text evidence="1">The sequence shown here is derived from an EMBL/GenBank/DDBJ whole genome shotgun (WGS) entry which is preliminary data.</text>
</comment>
<name>A0A225W070_9STRA</name>
<evidence type="ECO:0000313" key="2">
    <source>
        <dbReference type="Proteomes" id="UP000198211"/>
    </source>
</evidence>
<evidence type="ECO:0000313" key="1">
    <source>
        <dbReference type="EMBL" id="OWZ10764.1"/>
    </source>
</evidence>
<gene>
    <name evidence="1" type="ORF">PHMEG_00016326</name>
</gene>
<keyword evidence="2" id="KW-1185">Reference proteome</keyword>
<reference evidence="2" key="1">
    <citation type="submission" date="2017-03" db="EMBL/GenBank/DDBJ databases">
        <title>Phytopthora megakarya and P. palmivora, two closely related causual agents of cacao black pod achieved similar genome size and gene model numbers by different mechanisms.</title>
        <authorList>
            <person name="Ali S."/>
            <person name="Shao J."/>
            <person name="Larry D.J."/>
            <person name="Kronmiller B."/>
            <person name="Shen D."/>
            <person name="Strem M.D."/>
            <person name="Melnick R.L."/>
            <person name="Guiltinan M.J."/>
            <person name="Tyler B.M."/>
            <person name="Meinhardt L.W."/>
            <person name="Bailey B.A."/>
        </authorList>
    </citation>
    <scope>NUCLEOTIDE SEQUENCE [LARGE SCALE GENOMIC DNA]</scope>
    <source>
        <strain evidence="2">zdho120</strain>
    </source>
</reference>
<accession>A0A225W070</accession>
<sequence length="279" mass="32193">MKLFLPNGFKLDTSSPTYCDHVLEVGQQSEENMFKSYGAMRKSESPVLKQLRKYYHESKLYTLITEFRGRVALETILDQSPCDTQDLFLPSYVFWMRSSLALHNSMIQTIGTRDRVPEALRTIFVSLKKKCKAKRKKKRHGLVELDDIQERLLPPTKGAVGQVCGTYGMRCLLQRVAMGNKPHYLVDWESTPEPRDNIAKELVTQLKRDRHELVCSTFIDDEAVEDNTLNSITPSPGTVVARRAIDDRTEHSLQIAQSPFMMRRNIHATRQRKIHVMRL</sequence>